<dbReference type="Proteomes" id="UP001595685">
    <property type="component" value="Unassembled WGS sequence"/>
</dbReference>
<proteinExistence type="predicted"/>
<keyword evidence="3" id="KW-1185">Reference proteome</keyword>
<accession>A0ABV7WB87</accession>
<name>A0ABV7WB87_9MICO</name>
<dbReference type="RefSeq" id="WP_376983555.1">
    <property type="nucleotide sequence ID" value="NZ_JBHRWW010000001.1"/>
</dbReference>
<comment type="caution">
    <text evidence="2">The sequence shown here is derived from an EMBL/GenBank/DDBJ whole genome shotgun (WGS) entry which is preliminary data.</text>
</comment>
<evidence type="ECO:0000313" key="3">
    <source>
        <dbReference type="Proteomes" id="UP001595685"/>
    </source>
</evidence>
<evidence type="ECO:0000256" key="1">
    <source>
        <dbReference type="SAM" id="MobiDB-lite"/>
    </source>
</evidence>
<gene>
    <name evidence="2" type="ORF">ACFOLH_01840</name>
</gene>
<evidence type="ECO:0000313" key="2">
    <source>
        <dbReference type="EMBL" id="MFC3687078.1"/>
    </source>
</evidence>
<reference evidence="3" key="1">
    <citation type="journal article" date="2019" name="Int. J. Syst. Evol. Microbiol.">
        <title>The Global Catalogue of Microorganisms (GCM) 10K type strain sequencing project: providing services to taxonomists for standard genome sequencing and annotation.</title>
        <authorList>
            <consortium name="The Broad Institute Genomics Platform"/>
            <consortium name="The Broad Institute Genome Sequencing Center for Infectious Disease"/>
            <person name="Wu L."/>
            <person name="Ma J."/>
        </authorList>
    </citation>
    <scope>NUCLEOTIDE SEQUENCE [LARGE SCALE GENOMIC DNA]</scope>
    <source>
        <strain evidence="3">NCAIM B.02333</strain>
    </source>
</reference>
<protein>
    <submittedName>
        <fullName evidence="2">Uncharacterized protein</fullName>
    </submittedName>
</protein>
<organism evidence="2 3">
    <name type="scientific">Aquipuribacter hungaricus</name>
    <dbReference type="NCBI Taxonomy" id="545624"/>
    <lineage>
        <taxon>Bacteria</taxon>
        <taxon>Bacillati</taxon>
        <taxon>Actinomycetota</taxon>
        <taxon>Actinomycetes</taxon>
        <taxon>Micrococcales</taxon>
        <taxon>Intrasporangiaceae</taxon>
        <taxon>Aquipuribacter</taxon>
    </lineage>
</organism>
<sequence>MPALPPAAPSDAPLATPESETDPAPNPSASTGAGSPEATEPEIVAADAVVAWQQQDLAARSNGLATTATPAYQQAAADIEPSRVPTSPLTETSLRVEADGQALVDVQLEDGTALVALLVQDETGWLLDDLQPVDGPDAAGAP</sequence>
<dbReference type="EMBL" id="JBHRWW010000001">
    <property type="protein sequence ID" value="MFC3687078.1"/>
    <property type="molecule type" value="Genomic_DNA"/>
</dbReference>
<feature type="region of interest" description="Disordered" evidence="1">
    <location>
        <begin position="1"/>
        <end position="42"/>
    </location>
</feature>